<name>A0ABM1YKY2_AEDAL</name>
<keyword evidence="7" id="KW-1185">Reference proteome</keyword>
<feature type="domain" description="FLYWCH-type" evidence="5">
    <location>
        <begin position="169"/>
        <end position="235"/>
    </location>
</feature>
<keyword evidence="1" id="KW-0479">Metal-binding</keyword>
<evidence type="ECO:0000256" key="2">
    <source>
        <dbReference type="ARBA" id="ARBA00022771"/>
    </source>
</evidence>
<sequence length="368" mass="41581">MESNTNIDVEGSFSIPHCFAVVVAMANFGNYRILHKPFFMLHHSTPNNLLKTVFSISIQLRKMNDEIVKIVSEWSSSEDIWMDCQDVEEIEVSQANDTLEHGTENVQGGFNEETAEDGLPATPAIPQNCKTESFGEATKGPADEEMKNEERAKKENLEENTLEPAYEIITSIRGSPKMIYGGFAYHLNKKIDTVYYWTCVQKRCGNKLDHCRATLISRLGAGCQHEFESPGGHTHPPNLLKNDCLRYRQSLKRRSKETNEAPSVTISVCATSVPKEVNLLINQMLLSSYYFNSFTQVQTMLSKPAQRKICQRSRECKKTYPEVPVTPEDYANIDERYSKTLDDQPFLVGHKTVEGGVILMFSTAGKLF</sequence>
<reference evidence="6" key="2">
    <citation type="submission" date="2025-05" db="UniProtKB">
        <authorList>
            <consortium name="EnsemblMetazoa"/>
        </authorList>
    </citation>
    <scope>IDENTIFICATION</scope>
    <source>
        <strain evidence="6">Foshan</strain>
    </source>
</reference>
<evidence type="ECO:0000313" key="7">
    <source>
        <dbReference type="Proteomes" id="UP000069940"/>
    </source>
</evidence>
<keyword evidence="3" id="KW-0862">Zinc</keyword>
<organism evidence="6 7">
    <name type="scientific">Aedes albopictus</name>
    <name type="common">Asian tiger mosquito</name>
    <name type="synonym">Stegomyia albopicta</name>
    <dbReference type="NCBI Taxonomy" id="7160"/>
    <lineage>
        <taxon>Eukaryota</taxon>
        <taxon>Metazoa</taxon>
        <taxon>Ecdysozoa</taxon>
        <taxon>Arthropoda</taxon>
        <taxon>Hexapoda</taxon>
        <taxon>Insecta</taxon>
        <taxon>Pterygota</taxon>
        <taxon>Neoptera</taxon>
        <taxon>Endopterygota</taxon>
        <taxon>Diptera</taxon>
        <taxon>Nematocera</taxon>
        <taxon>Culicoidea</taxon>
        <taxon>Culicidae</taxon>
        <taxon>Culicinae</taxon>
        <taxon>Aedini</taxon>
        <taxon>Aedes</taxon>
        <taxon>Stegomyia</taxon>
    </lineage>
</organism>
<evidence type="ECO:0000256" key="1">
    <source>
        <dbReference type="ARBA" id="ARBA00022723"/>
    </source>
</evidence>
<evidence type="ECO:0000313" key="6">
    <source>
        <dbReference type="EnsemblMetazoa" id="AALFPA23_010113.P14050"/>
    </source>
</evidence>
<dbReference type="GeneID" id="134291116"/>
<keyword evidence="2" id="KW-0863">Zinc-finger</keyword>
<evidence type="ECO:0000256" key="4">
    <source>
        <dbReference type="SAM" id="MobiDB-lite"/>
    </source>
</evidence>
<evidence type="ECO:0000256" key="3">
    <source>
        <dbReference type="ARBA" id="ARBA00022833"/>
    </source>
</evidence>
<feature type="region of interest" description="Disordered" evidence="4">
    <location>
        <begin position="98"/>
        <end position="155"/>
    </location>
</feature>
<dbReference type="Pfam" id="PF04500">
    <property type="entry name" value="FLYWCH"/>
    <property type="match status" value="1"/>
</dbReference>
<dbReference type="RefSeq" id="XP_062714422.1">
    <property type="nucleotide sequence ID" value="XM_062858438.1"/>
</dbReference>
<dbReference type="Proteomes" id="UP000069940">
    <property type="component" value="Unassembled WGS sequence"/>
</dbReference>
<accession>A0ABM1YKY2</accession>
<reference evidence="7" key="1">
    <citation type="journal article" date="2015" name="Proc. Natl. Acad. Sci. U.S.A.">
        <title>Genome sequence of the Asian Tiger mosquito, Aedes albopictus, reveals insights into its biology, genetics, and evolution.</title>
        <authorList>
            <person name="Chen X.G."/>
            <person name="Jiang X."/>
            <person name="Gu J."/>
            <person name="Xu M."/>
            <person name="Wu Y."/>
            <person name="Deng Y."/>
            <person name="Zhang C."/>
            <person name="Bonizzoni M."/>
            <person name="Dermauw W."/>
            <person name="Vontas J."/>
            <person name="Armbruster P."/>
            <person name="Huang X."/>
            <person name="Yang Y."/>
            <person name="Zhang H."/>
            <person name="He W."/>
            <person name="Peng H."/>
            <person name="Liu Y."/>
            <person name="Wu K."/>
            <person name="Chen J."/>
            <person name="Lirakis M."/>
            <person name="Topalis P."/>
            <person name="Van Leeuwen T."/>
            <person name="Hall A.B."/>
            <person name="Jiang X."/>
            <person name="Thorpe C."/>
            <person name="Mueller R.L."/>
            <person name="Sun C."/>
            <person name="Waterhouse R.M."/>
            <person name="Yan G."/>
            <person name="Tu Z.J."/>
            <person name="Fang X."/>
            <person name="James A.A."/>
        </authorList>
    </citation>
    <scope>NUCLEOTIDE SEQUENCE [LARGE SCALE GENOMIC DNA]</scope>
    <source>
        <strain evidence="7">Foshan</strain>
    </source>
</reference>
<proteinExistence type="predicted"/>
<dbReference type="Gene3D" id="2.20.25.240">
    <property type="match status" value="1"/>
</dbReference>
<evidence type="ECO:0000259" key="5">
    <source>
        <dbReference type="Pfam" id="PF04500"/>
    </source>
</evidence>
<feature type="compositionally biased region" description="Basic and acidic residues" evidence="4">
    <location>
        <begin position="141"/>
        <end position="155"/>
    </location>
</feature>
<protein>
    <recommendedName>
        <fullName evidence="5">FLYWCH-type domain-containing protein</fullName>
    </recommendedName>
</protein>
<dbReference type="EnsemblMetazoa" id="AALFPA23_010113.R14050">
    <property type="protein sequence ID" value="AALFPA23_010113.P14050"/>
    <property type="gene ID" value="AALFPA23_010113"/>
</dbReference>
<dbReference type="InterPro" id="IPR007588">
    <property type="entry name" value="Znf_FLYWCH"/>
</dbReference>